<organism evidence="6">
    <name type="scientific">Proteinivorax tanatarense</name>
    <dbReference type="NCBI Taxonomy" id="1260629"/>
    <lineage>
        <taxon>Bacteria</taxon>
        <taxon>Bacillati</taxon>
        <taxon>Bacillota</taxon>
        <taxon>Clostridia</taxon>
        <taxon>Eubacteriales</taxon>
        <taxon>Proteinivoracaceae</taxon>
        <taxon>Proteinivorax</taxon>
    </lineage>
</organism>
<keyword evidence="1 4" id="KW-0862">Zinc</keyword>
<feature type="binding site" evidence="4">
    <location>
        <position position="63"/>
    </location>
    <ligand>
        <name>Zn(2+)</name>
        <dbReference type="ChEBI" id="CHEBI:29105"/>
        <label>1</label>
        <note>catalytic</note>
    </ligand>
</feature>
<keyword evidence="1 6" id="KW-0378">Hydrolase</keyword>
<feature type="binding site" evidence="4">
    <location>
        <position position="197"/>
    </location>
    <ligand>
        <name>Zn(2+)</name>
        <dbReference type="ChEBI" id="CHEBI:29105"/>
        <label>2</label>
        <note>catalytic</note>
    </ligand>
</feature>
<keyword evidence="1" id="KW-0482">Metalloprotease</keyword>
<dbReference type="InterPro" id="IPR010229">
    <property type="entry name" value="Pept_M38_dipep"/>
</dbReference>
<comment type="subcellular location">
    <subcellularLocation>
        <location evidence="1">Cytoplasm</location>
    </subcellularLocation>
</comment>
<dbReference type="PANTHER" id="PTHR11647:SF1">
    <property type="entry name" value="COLLAPSIN RESPONSE MEDIATOR PROTEIN"/>
    <property type="match status" value="1"/>
</dbReference>
<feature type="binding site" evidence="4">
    <location>
        <position position="65"/>
    </location>
    <ligand>
        <name>Zn(2+)</name>
        <dbReference type="ChEBI" id="CHEBI:29105"/>
        <label>1</label>
        <note>catalytic</note>
    </ligand>
</feature>
<dbReference type="GO" id="GO:0046872">
    <property type="term" value="F:metal ion binding"/>
    <property type="evidence" value="ECO:0007669"/>
    <property type="project" value="UniProtKB-KW"/>
</dbReference>
<dbReference type="AlphaFoldDB" id="A0AAU7VNB0"/>
<evidence type="ECO:0000259" key="5">
    <source>
        <dbReference type="Pfam" id="PF01979"/>
    </source>
</evidence>
<dbReference type="NCBIfam" id="TIGR01975">
    <property type="entry name" value="isoAsp_dipep"/>
    <property type="match status" value="1"/>
</dbReference>
<feature type="binding site" evidence="3">
    <location>
        <position position="287"/>
    </location>
    <ligand>
        <name>substrate</name>
    </ligand>
</feature>
<dbReference type="Gene3D" id="3.20.20.140">
    <property type="entry name" value="Metal-dependent hydrolases"/>
    <property type="match status" value="1"/>
</dbReference>
<evidence type="ECO:0000256" key="3">
    <source>
        <dbReference type="PIRSR" id="PIRSR001238-2"/>
    </source>
</evidence>
<keyword evidence="1 4" id="KW-0479">Metal-binding</keyword>
<evidence type="ECO:0000256" key="4">
    <source>
        <dbReference type="PIRSR" id="PIRSR001238-3"/>
    </source>
</evidence>
<reference evidence="6" key="1">
    <citation type="journal article" date="2013" name="Extremophiles">
        <title>Proteinivorax tanatarense gen. nov., sp. nov., an anaerobic, haloalkaliphilic, proteolytic bacterium isolated from a decaying algal bloom, and proposal of Proteinivoraceae fam. nov.</title>
        <authorList>
            <person name="Kevbrin V."/>
            <person name="Boltyanskaya Y."/>
            <person name="Zhilina T."/>
            <person name="Kolganova T."/>
            <person name="Lavrentjeva E."/>
            <person name="Kuznetsov B."/>
        </authorList>
    </citation>
    <scope>NUCLEOTIDE SEQUENCE</scope>
    <source>
        <strain evidence="6">Z-910T</strain>
    </source>
</reference>
<dbReference type="RefSeq" id="WP_350344287.1">
    <property type="nucleotide sequence ID" value="NZ_CP158367.1"/>
</dbReference>
<dbReference type="EC" id="3.4.19.-" evidence="1"/>
<feature type="binding site" evidence="3">
    <location>
        <position position="165"/>
    </location>
    <ligand>
        <name>substrate</name>
    </ligand>
</feature>
<evidence type="ECO:0000256" key="2">
    <source>
        <dbReference type="PIRSR" id="PIRSR001238-1"/>
    </source>
</evidence>
<protein>
    <recommendedName>
        <fullName evidence="1">Isoaspartyl dipeptidase</fullName>
        <ecNumber evidence="1">3.4.19.-</ecNumber>
    </recommendedName>
</protein>
<dbReference type="GO" id="GO:0005737">
    <property type="term" value="C:cytoplasm"/>
    <property type="evidence" value="ECO:0007669"/>
    <property type="project" value="UniProtKB-SubCell"/>
</dbReference>
<feature type="domain" description="Amidohydrolase-related" evidence="5">
    <location>
        <begin position="258"/>
        <end position="372"/>
    </location>
</feature>
<evidence type="ECO:0000313" key="6">
    <source>
        <dbReference type="EMBL" id="XBX75543.1"/>
    </source>
</evidence>
<gene>
    <name evidence="6" type="primary">iadA</name>
    <name evidence="6" type="ORF">PRVXT_000680</name>
</gene>
<reference evidence="6" key="2">
    <citation type="submission" date="2024-06" db="EMBL/GenBank/DDBJ databases">
        <authorList>
            <person name="Petrova K.O."/>
            <person name="Toshchakov S.V."/>
            <person name="Boltjanskaja Y.V."/>
            <person name="Kevbrin V."/>
        </authorList>
    </citation>
    <scope>NUCLEOTIDE SEQUENCE</scope>
    <source>
        <strain evidence="6">Z-910T</strain>
    </source>
</reference>
<feature type="binding site" evidence="3">
    <location>
        <position position="229"/>
    </location>
    <ligand>
        <name>substrate</name>
    </ligand>
</feature>
<dbReference type="EMBL" id="CP158367">
    <property type="protein sequence ID" value="XBX75543.1"/>
    <property type="molecule type" value="Genomic_DNA"/>
</dbReference>
<comment type="cofactor">
    <cofactor evidence="1 4">
        <name>Zn(2+)</name>
        <dbReference type="ChEBI" id="CHEBI:29105"/>
    </cofactor>
    <text evidence="1 4">Binds 2 Zn(2+) ions per subunit.</text>
</comment>
<dbReference type="Pfam" id="PF01979">
    <property type="entry name" value="Amidohydro_1"/>
    <property type="match status" value="1"/>
</dbReference>
<dbReference type="PIRSF" id="PIRSF001238">
    <property type="entry name" value="IadA"/>
    <property type="match status" value="1"/>
</dbReference>
<feature type="binding site" evidence="4">
    <location>
        <position position="226"/>
    </location>
    <ligand>
        <name>Zn(2+)</name>
        <dbReference type="ChEBI" id="CHEBI:29105"/>
        <label>2</label>
        <note>catalytic</note>
    </ligand>
</feature>
<keyword evidence="1" id="KW-0645">Protease</keyword>
<feature type="binding site" evidence="3">
    <location>
        <position position="132"/>
    </location>
    <ligand>
        <name>substrate</name>
    </ligand>
</feature>
<name>A0AAU7VNB0_9FIRM</name>
<dbReference type="SUPFAM" id="SSF51338">
    <property type="entry name" value="Composite domain of metallo-dependent hydrolases"/>
    <property type="match status" value="1"/>
</dbReference>
<feature type="active site" description="Proton acceptor" evidence="2">
    <location>
        <position position="283"/>
    </location>
</feature>
<dbReference type="GO" id="GO:0006508">
    <property type="term" value="P:proteolysis"/>
    <property type="evidence" value="ECO:0007669"/>
    <property type="project" value="UniProtKB-KW"/>
</dbReference>
<comment type="function">
    <text evidence="1">Catalyzes the hydrolytic cleavage of a subset of L-isoaspartyl (L-beta-aspartyl) dipeptides. Used to degrade proteins damaged by L-isoaspartyl residues formation.</text>
</comment>
<evidence type="ECO:0000256" key="1">
    <source>
        <dbReference type="PIRNR" id="PIRNR001238"/>
    </source>
</evidence>
<dbReference type="GO" id="GO:0016810">
    <property type="term" value="F:hydrolase activity, acting on carbon-nitrogen (but not peptide) bonds"/>
    <property type="evidence" value="ECO:0007669"/>
    <property type="project" value="InterPro"/>
</dbReference>
<accession>A0AAU7VNB0</accession>
<dbReference type="Gene3D" id="2.30.40.10">
    <property type="entry name" value="Urease, subunit C, domain 1"/>
    <property type="match status" value="1"/>
</dbReference>
<dbReference type="GO" id="GO:0008237">
    <property type="term" value="F:metallopeptidase activity"/>
    <property type="evidence" value="ECO:0007669"/>
    <property type="project" value="UniProtKB-KW"/>
</dbReference>
<dbReference type="SUPFAM" id="SSF51556">
    <property type="entry name" value="Metallo-dependent hydrolases"/>
    <property type="match status" value="1"/>
</dbReference>
<sequence>MLKLIKAAKCYVPEPVNDVEILIAGGKIIGVGKKIEDKLKLEDVEVLECGPNSIVAPGLIDQHVHLLGGGGEGGYHTRVPEVTISDITKYGVTTVVGMLGTDDMTRHLDSLLAKARGLENEGISTYILTGSYSLPTPTMTGSVKRDLVLIDKVLGAGEIAISDHRSSKAGYQALKDVAVGCRLGGLVSGKIGLLHLHVGNDPAGLAPVRQLLKDRVIPARQISATHVNRSEELLKEGLELLNKGVNIDLTTFGRGGRAVSATDAISFLIKEEVNLDKVTLSSDSNGSMPQVDDEGRIIGLKAASMKSLLNEVQTLYKEQVLSLEDIIALVTKNPANVLGLNHKGTIEVGADADITIFDKSLNVKTVIARGQTMLENGNVLVKGTFE</sequence>
<proteinExistence type="inferred from homology"/>
<dbReference type="GO" id="GO:0008798">
    <property type="term" value="F:beta-aspartyl-peptidase activity"/>
    <property type="evidence" value="ECO:0007669"/>
    <property type="project" value="InterPro"/>
</dbReference>
<comment type="similarity">
    <text evidence="1">Belongs to the peptidase M38 family.</text>
</comment>
<dbReference type="PANTHER" id="PTHR11647">
    <property type="entry name" value="HYDRANTOINASE/DIHYDROPYRIMIDINASE FAMILY MEMBER"/>
    <property type="match status" value="1"/>
</dbReference>
<dbReference type="InterPro" id="IPR011059">
    <property type="entry name" value="Metal-dep_hydrolase_composite"/>
</dbReference>
<feature type="binding site" evidence="3">
    <location>
        <position position="101"/>
    </location>
    <ligand>
        <name>substrate</name>
    </ligand>
</feature>
<feature type="binding site" evidence="3">
    <location>
        <begin position="70"/>
        <end position="72"/>
    </location>
    <ligand>
        <name>substrate</name>
    </ligand>
</feature>
<dbReference type="InterPro" id="IPR050378">
    <property type="entry name" value="Metallo-dep_Hydrolases_sf"/>
</dbReference>
<dbReference type="InterPro" id="IPR006680">
    <property type="entry name" value="Amidohydro-rel"/>
</dbReference>
<dbReference type="InterPro" id="IPR032466">
    <property type="entry name" value="Metal_Hydrolase"/>
</dbReference>
<feature type="binding site" evidence="4">
    <location>
        <position position="283"/>
    </location>
    <ligand>
        <name>Zn(2+)</name>
        <dbReference type="ChEBI" id="CHEBI:29105"/>
        <label>1</label>
        <note>catalytic</note>
    </ligand>
</feature>
<comment type="PTM">
    <text evidence="1">Carboxylation allows a single lysine to coordinate two zinc ions.</text>
</comment>